<dbReference type="InterPro" id="IPR029058">
    <property type="entry name" value="AB_hydrolase_fold"/>
</dbReference>
<evidence type="ECO:0000259" key="10">
    <source>
        <dbReference type="Pfam" id="PF04083"/>
    </source>
</evidence>
<evidence type="ECO:0000256" key="7">
    <source>
        <dbReference type="PIRNR" id="PIRNR000862"/>
    </source>
</evidence>
<sequence>MRIALLSSLVAILAGIGYGSVLNSATGNLLDASSKVLNPAKNILNITSNILDPKDSNSDKKHIDRVPEMVAKNGYPVESHYVTTWDGYILNLHRIPHGKGSKKNNGKVVLLQHGLLASSTDWVIAGPGKGLGYILADEGYDVWLGNARGNFFSRNHTTMNPDKESEFWDFSWHEIGMRDLPMMIDYIIDKTGVDGIYYAGHSQGTTAFYIMASSKPEYNQKVKVHVSLAPIAFMNHMTSPLVRVIAAGERSISVLMDLIGKDEFLPKSGFMSMLSSAICSGEIGALLCSNALFAVCGFSPKQMNVSLIPELVQHYPAGVATKQVLHYAQEINSGRFCQYNLGLIGNTRKYGSMVPPDYNLDEIKTPIHLIYSQNDWMAAVTDVERLAKALGTCLKEKILVTDPKWNHLDFTFGIDAPRLVYKKVQEIFEKY</sequence>
<evidence type="ECO:0000256" key="9">
    <source>
        <dbReference type="SAM" id="SignalP"/>
    </source>
</evidence>
<keyword evidence="3 7" id="KW-0378">Hydrolase</keyword>
<dbReference type="FunFam" id="3.40.50.1820:FF:000021">
    <property type="entry name" value="Lipase"/>
    <property type="match status" value="1"/>
</dbReference>
<keyword evidence="4 7" id="KW-0442">Lipid degradation</keyword>
<dbReference type="PIRSF" id="PIRSF000862">
    <property type="entry name" value="Steryl_ester_lip"/>
    <property type="match status" value="1"/>
</dbReference>
<feature type="active site" description="Charge relay system" evidence="8">
    <location>
        <position position="375"/>
    </location>
</feature>
<evidence type="ECO:0000256" key="8">
    <source>
        <dbReference type="PIRSR" id="PIRSR000862-1"/>
    </source>
</evidence>
<evidence type="ECO:0000256" key="1">
    <source>
        <dbReference type="ARBA" id="ARBA00010701"/>
    </source>
</evidence>
<name>A0A7M3URE0_LEPDE</name>
<evidence type="ECO:0000256" key="5">
    <source>
        <dbReference type="ARBA" id="ARBA00023098"/>
    </source>
</evidence>
<evidence type="ECO:0000256" key="6">
    <source>
        <dbReference type="ARBA" id="ARBA00023180"/>
    </source>
</evidence>
<feature type="active site" description="Charge relay system" evidence="8">
    <location>
        <position position="407"/>
    </location>
</feature>
<dbReference type="Pfam" id="PF04083">
    <property type="entry name" value="Abhydro_lipase"/>
    <property type="match status" value="1"/>
</dbReference>
<dbReference type="GO" id="GO:0016788">
    <property type="term" value="F:hydrolase activity, acting on ester bonds"/>
    <property type="evidence" value="ECO:0007669"/>
    <property type="project" value="InterPro"/>
</dbReference>
<accession>A0A7M3URE0</accession>
<dbReference type="OrthoDB" id="9974421at2759"/>
<feature type="signal peptide" evidence="9">
    <location>
        <begin position="1"/>
        <end position="19"/>
    </location>
</feature>
<proteinExistence type="evidence at transcript level"/>
<comment type="similarity">
    <text evidence="1 7">Belongs to the AB hydrolase superfamily. Lipase family.</text>
</comment>
<evidence type="ECO:0000256" key="3">
    <source>
        <dbReference type="ARBA" id="ARBA00022801"/>
    </source>
</evidence>
<dbReference type="InterPro" id="IPR025483">
    <property type="entry name" value="Lipase_euk"/>
</dbReference>
<evidence type="ECO:0000256" key="4">
    <source>
        <dbReference type="ARBA" id="ARBA00022963"/>
    </source>
</evidence>
<keyword evidence="5" id="KW-0443">Lipid metabolism</keyword>
<gene>
    <name evidence="11" type="primary">TGL</name>
</gene>
<evidence type="ECO:0000256" key="2">
    <source>
        <dbReference type="ARBA" id="ARBA00022729"/>
    </source>
</evidence>
<feature type="domain" description="Partial AB-hydrolase lipase" evidence="10">
    <location>
        <begin position="66"/>
        <end position="125"/>
    </location>
</feature>
<keyword evidence="6" id="KW-0325">Glycoprotein</keyword>
<feature type="active site" description="Nucleophile" evidence="8">
    <location>
        <position position="202"/>
    </location>
</feature>
<dbReference type="AlphaFoldDB" id="A0A7M3URE0"/>
<dbReference type="Gene3D" id="3.40.50.1820">
    <property type="entry name" value="alpha/beta hydrolase"/>
    <property type="match status" value="1"/>
</dbReference>
<dbReference type="GO" id="GO:0016042">
    <property type="term" value="P:lipid catabolic process"/>
    <property type="evidence" value="ECO:0007669"/>
    <property type="project" value="UniProtKB-KW"/>
</dbReference>
<dbReference type="PANTHER" id="PTHR11005">
    <property type="entry name" value="LYSOSOMAL ACID LIPASE-RELATED"/>
    <property type="match status" value="1"/>
</dbReference>
<reference evidence="11" key="1">
    <citation type="submission" date="2020-06" db="EMBL/GenBank/DDBJ databases">
        <title>Characterization of Leptinotarsa decemlineata perilipins and a triglyceride lipase.</title>
        <authorList>
            <person name="Guney G."/>
            <person name="Toprak U."/>
            <person name="Hegedus D."/>
            <person name="Bayram S."/>
            <person name="Coutu C."/>
            <person name="Heckel D."/>
        </authorList>
    </citation>
    <scope>NUCLEOTIDE SEQUENCE</scope>
</reference>
<feature type="chain" id="PRO_5029742271" description="Lipase" evidence="9">
    <location>
        <begin position="20"/>
        <end position="431"/>
    </location>
</feature>
<dbReference type="InterPro" id="IPR006693">
    <property type="entry name" value="AB_hydrolase_lipase"/>
</dbReference>
<dbReference type="SUPFAM" id="SSF53474">
    <property type="entry name" value="alpha/beta-Hydrolases"/>
    <property type="match status" value="1"/>
</dbReference>
<keyword evidence="2 9" id="KW-0732">Signal</keyword>
<protein>
    <recommendedName>
        <fullName evidence="7">Lipase</fullName>
    </recommendedName>
</protein>
<evidence type="ECO:0000313" key="11">
    <source>
        <dbReference type="EMBL" id="QOJ44254.1"/>
    </source>
</evidence>
<dbReference type="EMBL" id="MT553108">
    <property type="protein sequence ID" value="QOJ44254.1"/>
    <property type="molecule type" value="mRNA"/>
</dbReference>
<organism evidence="11">
    <name type="scientific">Leptinotarsa decemlineata</name>
    <name type="common">Colorado potato beetle</name>
    <name type="synonym">Doryphora decemlineata</name>
    <dbReference type="NCBI Taxonomy" id="7539"/>
    <lineage>
        <taxon>Eukaryota</taxon>
        <taxon>Metazoa</taxon>
        <taxon>Ecdysozoa</taxon>
        <taxon>Arthropoda</taxon>
        <taxon>Hexapoda</taxon>
        <taxon>Insecta</taxon>
        <taxon>Pterygota</taxon>
        <taxon>Neoptera</taxon>
        <taxon>Endopterygota</taxon>
        <taxon>Coleoptera</taxon>
        <taxon>Polyphaga</taxon>
        <taxon>Cucujiformia</taxon>
        <taxon>Chrysomeloidea</taxon>
        <taxon>Chrysomelidae</taxon>
        <taxon>Chrysomelinae</taxon>
        <taxon>Doryphorini</taxon>
        <taxon>Leptinotarsa</taxon>
    </lineage>
</organism>